<organism evidence="1 2">
    <name type="scientific">Daphnia magna</name>
    <dbReference type="NCBI Taxonomy" id="35525"/>
    <lineage>
        <taxon>Eukaryota</taxon>
        <taxon>Metazoa</taxon>
        <taxon>Ecdysozoa</taxon>
        <taxon>Arthropoda</taxon>
        <taxon>Crustacea</taxon>
        <taxon>Branchiopoda</taxon>
        <taxon>Diplostraca</taxon>
        <taxon>Cladocera</taxon>
        <taxon>Anomopoda</taxon>
        <taxon>Daphniidae</taxon>
        <taxon>Daphnia</taxon>
    </lineage>
</organism>
<protein>
    <submittedName>
        <fullName evidence="1">Uncharacterized protein</fullName>
    </submittedName>
</protein>
<name>A0ABR0AQC1_9CRUS</name>
<comment type="caution">
    <text evidence="1">The sequence shown here is derived from an EMBL/GenBank/DDBJ whole genome shotgun (WGS) entry which is preliminary data.</text>
</comment>
<proteinExistence type="predicted"/>
<gene>
    <name evidence="1" type="ORF">OUZ56_016333</name>
</gene>
<dbReference type="EMBL" id="JAOYFB010000038">
    <property type="protein sequence ID" value="KAK4027323.1"/>
    <property type="molecule type" value="Genomic_DNA"/>
</dbReference>
<reference evidence="1 2" key="1">
    <citation type="journal article" date="2023" name="Nucleic Acids Res.">
        <title>The hologenome of Daphnia magna reveals possible DNA methylation and microbiome-mediated evolution of the host genome.</title>
        <authorList>
            <person name="Chaturvedi A."/>
            <person name="Li X."/>
            <person name="Dhandapani V."/>
            <person name="Marshall H."/>
            <person name="Kissane S."/>
            <person name="Cuenca-Cambronero M."/>
            <person name="Asole G."/>
            <person name="Calvet F."/>
            <person name="Ruiz-Romero M."/>
            <person name="Marangio P."/>
            <person name="Guigo R."/>
            <person name="Rago D."/>
            <person name="Mirbahai L."/>
            <person name="Eastwood N."/>
            <person name="Colbourne J.K."/>
            <person name="Zhou J."/>
            <person name="Mallon E."/>
            <person name="Orsini L."/>
        </authorList>
    </citation>
    <scope>NUCLEOTIDE SEQUENCE [LARGE SCALE GENOMIC DNA]</scope>
    <source>
        <strain evidence="1">LRV0_1</strain>
    </source>
</reference>
<dbReference type="Proteomes" id="UP001234178">
    <property type="component" value="Unassembled WGS sequence"/>
</dbReference>
<evidence type="ECO:0000313" key="2">
    <source>
        <dbReference type="Proteomes" id="UP001234178"/>
    </source>
</evidence>
<sequence>MEKGSDLSVIEKSTIVTMREGGSSYQKKKLSLVVKQSARKNLNCPKTLLDICTVPTKGLEEKVF</sequence>
<accession>A0ABR0AQC1</accession>
<evidence type="ECO:0000313" key="1">
    <source>
        <dbReference type="EMBL" id="KAK4027323.1"/>
    </source>
</evidence>
<keyword evidence="2" id="KW-1185">Reference proteome</keyword>